<reference evidence="1" key="1">
    <citation type="submission" date="2022-04" db="EMBL/GenBank/DDBJ databases">
        <title>Carnegiea gigantea Genome sequencing and assembly v2.</title>
        <authorList>
            <person name="Copetti D."/>
            <person name="Sanderson M.J."/>
            <person name="Burquez A."/>
            <person name="Wojciechowski M.F."/>
        </authorList>
    </citation>
    <scope>NUCLEOTIDE SEQUENCE</scope>
    <source>
        <strain evidence="1">SGP5-SGP5p</strain>
        <tissue evidence="1">Aerial part</tissue>
    </source>
</reference>
<proteinExistence type="predicted"/>
<keyword evidence="2" id="KW-1185">Reference proteome</keyword>
<evidence type="ECO:0000313" key="1">
    <source>
        <dbReference type="EMBL" id="KAJ8445812.1"/>
    </source>
</evidence>
<dbReference type="EMBL" id="JAKOGI010000070">
    <property type="protein sequence ID" value="KAJ8445812.1"/>
    <property type="molecule type" value="Genomic_DNA"/>
</dbReference>
<protein>
    <submittedName>
        <fullName evidence="1">Uncharacterized protein</fullName>
    </submittedName>
</protein>
<gene>
    <name evidence="1" type="ORF">Cgig2_027893</name>
</gene>
<evidence type="ECO:0000313" key="2">
    <source>
        <dbReference type="Proteomes" id="UP001153076"/>
    </source>
</evidence>
<organism evidence="1 2">
    <name type="scientific">Carnegiea gigantea</name>
    <dbReference type="NCBI Taxonomy" id="171969"/>
    <lineage>
        <taxon>Eukaryota</taxon>
        <taxon>Viridiplantae</taxon>
        <taxon>Streptophyta</taxon>
        <taxon>Embryophyta</taxon>
        <taxon>Tracheophyta</taxon>
        <taxon>Spermatophyta</taxon>
        <taxon>Magnoliopsida</taxon>
        <taxon>eudicotyledons</taxon>
        <taxon>Gunneridae</taxon>
        <taxon>Pentapetalae</taxon>
        <taxon>Caryophyllales</taxon>
        <taxon>Cactineae</taxon>
        <taxon>Cactaceae</taxon>
        <taxon>Cactoideae</taxon>
        <taxon>Echinocereeae</taxon>
        <taxon>Carnegiea</taxon>
    </lineage>
</organism>
<dbReference type="AlphaFoldDB" id="A0A9Q1QKN4"/>
<dbReference type="Proteomes" id="UP001153076">
    <property type="component" value="Unassembled WGS sequence"/>
</dbReference>
<comment type="caution">
    <text evidence="1">The sequence shown here is derived from an EMBL/GenBank/DDBJ whole genome shotgun (WGS) entry which is preliminary data.</text>
</comment>
<sequence length="156" mass="18231">MMGEGLREHRLRHSTKFDWNMIMLLQRDGDVVKLVKANVEFSFGGTDHAVHNDGKRCGMGIMARKSQADFDADYERDVVAVQDLLDGLYSNDEIACNFFLFVDPEYTTQSMEFIDQLVEEDIDTRDWLLGDRNERFWAEHEETNIEHGLRIEVRKL</sequence>
<name>A0A9Q1QKN4_9CARY</name>
<accession>A0A9Q1QKN4</accession>